<comment type="caution">
    <text evidence="2">The sequence shown here is derived from an EMBL/GenBank/DDBJ whole genome shotgun (WGS) entry which is preliminary data.</text>
</comment>
<feature type="signal peptide" evidence="1">
    <location>
        <begin position="1"/>
        <end position="21"/>
    </location>
</feature>
<dbReference type="STRING" id="266762.HQ36_04425"/>
<evidence type="ECO:0000313" key="2">
    <source>
        <dbReference type="EMBL" id="KGN98162.1"/>
    </source>
</evidence>
<evidence type="ECO:0000313" key="3">
    <source>
        <dbReference type="Proteomes" id="UP000030134"/>
    </source>
</evidence>
<protein>
    <recommendedName>
        <fullName evidence="4">Lipoprotein</fullName>
    </recommendedName>
</protein>
<keyword evidence="3" id="KW-1185">Reference proteome</keyword>
<evidence type="ECO:0000256" key="1">
    <source>
        <dbReference type="SAM" id="SignalP"/>
    </source>
</evidence>
<dbReference type="EMBL" id="JQZW01000008">
    <property type="protein sequence ID" value="KGN98162.1"/>
    <property type="molecule type" value="Genomic_DNA"/>
</dbReference>
<accession>A0A0A2G6U2</accession>
<reference evidence="2 3" key="1">
    <citation type="submission" date="2014-08" db="EMBL/GenBank/DDBJ databases">
        <title>Porphyromonas gingivicanis strain:COT-022_OH1391 Genome sequencing.</title>
        <authorList>
            <person name="Wallis C."/>
            <person name="Deusch O."/>
            <person name="O'Flynn C."/>
            <person name="Davis I."/>
            <person name="Jospin G."/>
            <person name="Darling A.E."/>
            <person name="Coil D.A."/>
            <person name="Alexiev A."/>
            <person name="Horsfall A."/>
            <person name="Kirkwood N."/>
            <person name="Harris S."/>
            <person name="Eisen J.A."/>
        </authorList>
    </citation>
    <scope>NUCLEOTIDE SEQUENCE [LARGE SCALE GENOMIC DNA]</scope>
    <source>
        <strain evidence="3">COT-022 OH1391</strain>
    </source>
</reference>
<sequence length="327" mass="38049">MKLFNSLFLLLFVIVISGCSSRPSEPNNPSWIWDYRSTSFEISIKSPKGQSLINPTTQEGYELLQGIKISYNGETYQCQDRPARELRAMPEFYKALYVEARKGEYRLVFGEFQPHYPRLEAFTLHLPGGEKYEIKFTHTAEDGRFYTKVWVNDIQNSSNTPFNITLTTANPIWNKMLASKTARPVTLYILPQNIPTTIVDKREVLEESFYKECSLTFRGETYPLLKETWEEDRPPLAFRAATLQILDEVELGKFKPVLIFGPISTDEKLVGEELQLRYKGETYSIYLVSFLDPSGTTFYKAWTEMQNHRFESSFFHNGPMIRLLFKR</sequence>
<name>A0A0A2G6U2_9PORP</name>
<dbReference type="Proteomes" id="UP000030134">
    <property type="component" value="Unassembled WGS sequence"/>
</dbReference>
<evidence type="ECO:0008006" key="4">
    <source>
        <dbReference type="Google" id="ProtNLM"/>
    </source>
</evidence>
<feature type="chain" id="PRO_5001999129" description="Lipoprotein" evidence="1">
    <location>
        <begin position="22"/>
        <end position="327"/>
    </location>
</feature>
<organism evidence="2 3">
    <name type="scientific">Porphyromonas gingivicanis</name>
    <dbReference type="NCBI Taxonomy" id="266762"/>
    <lineage>
        <taxon>Bacteria</taxon>
        <taxon>Pseudomonadati</taxon>
        <taxon>Bacteroidota</taxon>
        <taxon>Bacteroidia</taxon>
        <taxon>Bacteroidales</taxon>
        <taxon>Porphyromonadaceae</taxon>
        <taxon>Porphyromonas</taxon>
    </lineage>
</organism>
<keyword evidence="1" id="KW-0732">Signal</keyword>
<proteinExistence type="predicted"/>
<dbReference type="AlphaFoldDB" id="A0A0A2G6U2"/>
<gene>
    <name evidence="2" type="ORF">HQ36_04425</name>
</gene>
<dbReference type="PROSITE" id="PS51257">
    <property type="entry name" value="PROKAR_LIPOPROTEIN"/>
    <property type="match status" value="1"/>
</dbReference>